<dbReference type="Proteomes" id="UP001201980">
    <property type="component" value="Unassembled WGS sequence"/>
</dbReference>
<name>A0AAD5RGD7_9PEZI</name>
<evidence type="ECO:0000313" key="2">
    <source>
        <dbReference type="Proteomes" id="UP001201980"/>
    </source>
</evidence>
<proteinExistence type="predicted"/>
<gene>
    <name evidence="1" type="ORF">MKZ38_009611</name>
</gene>
<sequence length="215" mass="25553">MTEPRPGSASLLSLPPEIRDMIYRDVWTMAGLDRHVFDEGRGLTSVLCTVLQPDIEAEDPGFHNTVKEGEDKEQQYEDVWRQRYETSTMYWVFHPSCKAKIFFEPRALHRENATRRHFLDMFLIPRSLFTDMFPALYPRLAVFVPYRDPNGPLVHVLAWRGRRHSRAEYPVHRWAKTWQCPRETYHDPDFWAYWRLTEIPAQSVRCLRDLLHHGG</sequence>
<evidence type="ECO:0000313" key="1">
    <source>
        <dbReference type="EMBL" id="KAJ2892566.1"/>
    </source>
</evidence>
<dbReference type="EMBL" id="JAKWBI020000775">
    <property type="protein sequence ID" value="KAJ2892566.1"/>
    <property type="molecule type" value="Genomic_DNA"/>
</dbReference>
<accession>A0AAD5RGD7</accession>
<dbReference type="AlphaFoldDB" id="A0AAD5RGD7"/>
<reference evidence="1" key="1">
    <citation type="submission" date="2022-07" db="EMBL/GenBank/DDBJ databases">
        <title>Draft genome sequence of Zalerion maritima ATCC 34329, a (micro)plastics degrading marine fungus.</title>
        <authorList>
            <person name="Paco A."/>
            <person name="Goncalves M.F.M."/>
            <person name="Rocha-Santos T.A.P."/>
            <person name="Alves A."/>
        </authorList>
    </citation>
    <scope>NUCLEOTIDE SEQUENCE</scope>
    <source>
        <strain evidence="1">ATCC 34329</strain>
    </source>
</reference>
<organism evidence="1 2">
    <name type="scientific">Zalerion maritima</name>
    <dbReference type="NCBI Taxonomy" id="339359"/>
    <lineage>
        <taxon>Eukaryota</taxon>
        <taxon>Fungi</taxon>
        <taxon>Dikarya</taxon>
        <taxon>Ascomycota</taxon>
        <taxon>Pezizomycotina</taxon>
        <taxon>Sordariomycetes</taxon>
        <taxon>Lulworthiomycetidae</taxon>
        <taxon>Lulworthiales</taxon>
        <taxon>Lulworthiaceae</taxon>
        <taxon>Zalerion</taxon>
    </lineage>
</organism>
<protein>
    <submittedName>
        <fullName evidence="1">Uncharacterized protein</fullName>
    </submittedName>
</protein>
<keyword evidence="2" id="KW-1185">Reference proteome</keyword>
<comment type="caution">
    <text evidence="1">The sequence shown here is derived from an EMBL/GenBank/DDBJ whole genome shotgun (WGS) entry which is preliminary data.</text>
</comment>